<gene>
    <name evidence="4" type="ORF">BN1708_006153</name>
    <name evidence="3" type="ORF">BN1723_003701</name>
</gene>
<evidence type="ECO:0000313" key="3">
    <source>
        <dbReference type="EMBL" id="CRK30951.1"/>
    </source>
</evidence>
<proteinExistence type="predicted"/>
<feature type="chain" id="PRO_5007404882" description="SnoaL-like domain-containing protein" evidence="1">
    <location>
        <begin position="20"/>
        <end position="162"/>
    </location>
</feature>
<evidence type="ECO:0000259" key="2">
    <source>
        <dbReference type="Pfam" id="PF12680"/>
    </source>
</evidence>
<dbReference type="Proteomes" id="UP000045706">
    <property type="component" value="Unassembled WGS sequence"/>
</dbReference>
<accession>A0A0G4MA04</accession>
<evidence type="ECO:0000313" key="4">
    <source>
        <dbReference type="EMBL" id="CRK33778.1"/>
    </source>
</evidence>
<evidence type="ECO:0000256" key="1">
    <source>
        <dbReference type="SAM" id="SignalP"/>
    </source>
</evidence>
<feature type="non-terminal residue" evidence="3">
    <location>
        <position position="162"/>
    </location>
</feature>
<evidence type="ECO:0000313" key="6">
    <source>
        <dbReference type="Proteomes" id="UP000045706"/>
    </source>
</evidence>
<keyword evidence="1" id="KW-0732">Signal</keyword>
<protein>
    <recommendedName>
        <fullName evidence="2">SnoaL-like domain-containing protein</fullName>
    </recommendedName>
</protein>
<reference evidence="5 6" key="1">
    <citation type="submission" date="2015-05" db="EMBL/GenBank/DDBJ databases">
        <authorList>
            <person name="Fogelqvist Johan"/>
        </authorList>
    </citation>
    <scope>NUCLEOTIDE SEQUENCE [LARGE SCALE GENOMIC DNA]</scope>
    <source>
        <strain evidence="4">VL1</strain>
        <strain evidence="3">VL2</strain>
    </source>
</reference>
<evidence type="ECO:0000313" key="5">
    <source>
        <dbReference type="Proteomes" id="UP000044602"/>
    </source>
</evidence>
<dbReference type="Gene3D" id="3.10.450.50">
    <property type="match status" value="1"/>
</dbReference>
<feature type="signal peptide" evidence="1">
    <location>
        <begin position="1"/>
        <end position="19"/>
    </location>
</feature>
<dbReference type="InterPro" id="IPR032710">
    <property type="entry name" value="NTF2-like_dom_sf"/>
</dbReference>
<dbReference type="EMBL" id="CVQI01023335">
    <property type="protein sequence ID" value="CRK30951.1"/>
    <property type="molecule type" value="Genomic_DNA"/>
</dbReference>
<feature type="domain" description="SnoaL-like" evidence="2">
    <location>
        <begin position="57"/>
        <end position="144"/>
    </location>
</feature>
<name>A0A0G4MA04_VERLO</name>
<sequence>MRVSALIAFSASCLGITASASPSFKPFSPKPNCPPQSANPWQQRAILADFVQAFYVERNATKAILNHIAEDYIQHNPGALSGRQNALDALAPFLSVPGVNLTVLRQGFENNLAFIHSRLDIDGVPQPSAIVDIFRFNGTCIVEHWDVVQARDPNSINPLALF</sequence>
<dbReference type="Proteomes" id="UP000044602">
    <property type="component" value="Unassembled WGS sequence"/>
</dbReference>
<dbReference type="InterPro" id="IPR037401">
    <property type="entry name" value="SnoaL-like"/>
</dbReference>
<keyword evidence="5" id="KW-1185">Reference proteome</keyword>
<organism evidence="3 6">
    <name type="scientific">Verticillium longisporum</name>
    <name type="common">Verticillium dahliae var. longisporum</name>
    <dbReference type="NCBI Taxonomy" id="100787"/>
    <lineage>
        <taxon>Eukaryota</taxon>
        <taxon>Fungi</taxon>
        <taxon>Dikarya</taxon>
        <taxon>Ascomycota</taxon>
        <taxon>Pezizomycotina</taxon>
        <taxon>Sordariomycetes</taxon>
        <taxon>Hypocreomycetidae</taxon>
        <taxon>Glomerellales</taxon>
        <taxon>Plectosphaerellaceae</taxon>
        <taxon>Verticillium</taxon>
    </lineage>
</organism>
<dbReference type="Pfam" id="PF12680">
    <property type="entry name" value="SnoaL_2"/>
    <property type="match status" value="1"/>
</dbReference>
<dbReference type="SUPFAM" id="SSF54427">
    <property type="entry name" value="NTF2-like"/>
    <property type="match status" value="1"/>
</dbReference>
<dbReference type="AlphaFoldDB" id="A0A0G4MA04"/>
<dbReference type="EMBL" id="CVQH01022639">
    <property type="protein sequence ID" value="CRK33778.1"/>
    <property type="molecule type" value="Genomic_DNA"/>
</dbReference>